<proteinExistence type="predicted"/>
<dbReference type="EMBL" id="RDPI01000019">
    <property type="protein sequence ID" value="MBF4374339.1"/>
    <property type="molecule type" value="Genomic_DNA"/>
</dbReference>
<reference evidence="1 2" key="1">
    <citation type="journal article" date="2021" name="PeerJ">
        <title>Analysis of 44 Vibrio anguillarum genomes reveals high genetic diversity.</title>
        <authorList>
            <person name="Hansen M.J."/>
            <person name="Dalsgaard I."/>
        </authorList>
    </citation>
    <scope>NUCLEOTIDE SEQUENCE [LARGE SCALE GENOMIC DNA]</scope>
    <source>
        <strain evidence="1 2">040915-1/1B</strain>
    </source>
</reference>
<protein>
    <submittedName>
        <fullName evidence="1">Uncharacterized protein</fullName>
    </submittedName>
</protein>
<gene>
    <name evidence="1" type="ORF">EAY46_14820</name>
</gene>
<sequence length="417" mass="47774">MEFSVVYGKAKSFDYLLYSNVLYKRFFKKNVVDICKERAITLTDKIQTVSDLLSIDYIQQSLLMQMYCYTTGRYFIHDASKLTLHDEIMQNIQVQNTCKQNDILLFYFDGIIIVATPTLSTFHALAENIDDWKDSLELGDHPYELVGITIEGYTYHNQHIAPPQNQIAALKIGEPLSKLIIATQKEWVTNVLINTTNNEQEHLLKFFRHEKSFETVEPIHGLIAHLNKLVSEKKQSITVSFDKQNYQLDINTITSHNETHININIIKELNDENAPLPTFTYPLNINPKSARELALTKMIEGSPLIIHVPSNLCVHVIAREIYQAAMDYLKGYNGNILLRKDYYPYSGSQLIKICDNNKAENLQMLSPQILLFGVIYSKKEIQKVDEWITDLLPVIAVTTVPKSLMPTNLANCSVILK</sequence>
<evidence type="ECO:0000313" key="2">
    <source>
        <dbReference type="Proteomes" id="UP000726136"/>
    </source>
</evidence>
<comment type="caution">
    <text evidence="1">The sequence shown here is derived from an EMBL/GenBank/DDBJ whole genome shotgun (WGS) entry which is preliminary data.</text>
</comment>
<keyword evidence="2" id="KW-1185">Reference proteome</keyword>
<accession>A0ABR9Z7A5</accession>
<dbReference type="RefSeq" id="WP_194663806.1">
    <property type="nucleotide sequence ID" value="NZ_RDPI01000019.1"/>
</dbReference>
<dbReference type="Proteomes" id="UP000726136">
    <property type="component" value="Unassembled WGS sequence"/>
</dbReference>
<name>A0ABR9Z7A5_VIBAN</name>
<organism evidence="1 2">
    <name type="scientific">Vibrio anguillarum</name>
    <name type="common">Listonella anguillarum</name>
    <dbReference type="NCBI Taxonomy" id="55601"/>
    <lineage>
        <taxon>Bacteria</taxon>
        <taxon>Pseudomonadati</taxon>
        <taxon>Pseudomonadota</taxon>
        <taxon>Gammaproteobacteria</taxon>
        <taxon>Vibrionales</taxon>
        <taxon>Vibrionaceae</taxon>
        <taxon>Vibrio</taxon>
    </lineage>
</organism>
<evidence type="ECO:0000313" key="1">
    <source>
        <dbReference type="EMBL" id="MBF4374339.1"/>
    </source>
</evidence>